<dbReference type="OrthoDB" id="3265715at2759"/>
<evidence type="ECO:0000313" key="4">
    <source>
        <dbReference type="Proteomes" id="UP000001861"/>
    </source>
</evidence>
<organism evidence="3 4">
    <name type="scientific">Coprinopsis cinerea (strain Okayama-7 / 130 / ATCC MYA-4618 / FGSC 9003)</name>
    <name type="common">Inky cap fungus</name>
    <name type="synonym">Hormographiella aspergillata</name>
    <dbReference type="NCBI Taxonomy" id="240176"/>
    <lineage>
        <taxon>Eukaryota</taxon>
        <taxon>Fungi</taxon>
        <taxon>Dikarya</taxon>
        <taxon>Basidiomycota</taxon>
        <taxon>Agaricomycotina</taxon>
        <taxon>Agaricomycetes</taxon>
        <taxon>Agaricomycetidae</taxon>
        <taxon>Agaricales</taxon>
        <taxon>Agaricineae</taxon>
        <taxon>Psathyrellaceae</taxon>
        <taxon>Coprinopsis</taxon>
    </lineage>
</organism>
<name>A8NTF4_COPC7</name>
<accession>A8NTF4</accession>
<comment type="caution">
    <text evidence="3">The sequence shown here is derived from an EMBL/GenBank/DDBJ whole genome shotgun (WGS) entry which is preliminary data.</text>
</comment>
<feature type="compositionally biased region" description="Low complexity" evidence="1">
    <location>
        <begin position="190"/>
        <end position="200"/>
    </location>
</feature>
<reference evidence="3 4" key="1">
    <citation type="journal article" date="2010" name="Proc. Natl. Acad. Sci. U.S.A.">
        <title>Insights into evolution of multicellular fungi from the assembled chromosomes of the mushroom Coprinopsis cinerea (Coprinus cinereus).</title>
        <authorList>
            <person name="Stajich J.E."/>
            <person name="Wilke S.K."/>
            <person name="Ahren D."/>
            <person name="Au C.H."/>
            <person name="Birren B.W."/>
            <person name="Borodovsky M."/>
            <person name="Burns C."/>
            <person name="Canback B."/>
            <person name="Casselton L.A."/>
            <person name="Cheng C.K."/>
            <person name="Deng J."/>
            <person name="Dietrich F.S."/>
            <person name="Fargo D.C."/>
            <person name="Farman M.L."/>
            <person name="Gathman A.C."/>
            <person name="Goldberg J."/>
            <person name="Guigo R."/>
            <person name="Hoegger P.J."/>
            <person name="Hooker J.B."/>
            <person name="Huggins A."/>
            <person name="James T.Y."/>
            <person name="Kamada T."/>
            <person name="Kilaru S."/>
            <person name="Kodira C."/>
            <person name="Kues U."/>
            <person name="Kupfer D."/>
            <person name="Kwan H.S."/>
            <person name="Lomsadze A."/>
            <person name="Li W."/>
            <person name="Lilly W.W."/>
            <person name="Ma L.J."/>
            <person name="Mackey A.J."/>
            <person name="Manning G."/>
            <person name="Martin F."/>
            <person name="Muraguchi H."/>
            <person name="Natvig D.O."/>
            <person name="Palmerini H."/>
            <person name="Ramesh M.A."/>
            <person name="Rehmeyer C.J."/>
            <person name="Roe B.A."/>
            <person name="Shenoy N."/>
            <person name="Stanke M."/>
            <person name="Ter-Hovhannisyan V."/>
            <person name="Tunlid A."/>
            <person name="Velagapudi R."/>
            <person name="Vision T.J."/>
            <person name="Zeng Q."/>
            <person name="Zolan M.E."/>
            <person name="Pukkila P.J."/>
        </authorList>
    </citation>
    <scope>NUCLEOTIDE SEQUENCE [LARGE SCALE GENOMIC DNA]</scope>
    <source>
        <strain evidence="4">Okayama-7 / 130 / ATCC MYA-4618 / FGSC 9003</strain>
    </source>
</reference>
<dbReference type="HOGENOM" id="CLU_616785_0_0_1"/>
<evidence type="ECO:0000256" key="1">
    <source>
        <dbReference type="SAM" id="MobiDB-lite"/>
    </source>
</evidence>
<dbReference type="EMBL" id="AACS02000004">
    <property type="protein sequence ID" value="EAU85587.2"/>
    <property type="molecule type" value="Genomic_DNA"/>
</dbReference>
<feature type="region of interest" description="Disordered" evidence="1">
    <location>
        <begin position="255"/>
        <end position="329"/>
    </location>
</feature>
<dbReference type="RefSeq" id="XP_001836215.2">
    <property type="nucleotide sequence ID" value="XM_001836163.2"/>
</dbReference>
<keyword evidence="2" id="KW-0812">Transmembrane</keyword>
<dbReference type="CDD" id="cd12087">
    <property type="entry name" value="TM_EGFR-like"/>
    <property type="match status" value="1"/>
</dbReference>
<dbReference type="OMA" id="QNDEGPE"/>
<dbReference type="KEGG" id="cci:CC1G_06300"/>
<dbReference type="Proteomes" id="UP000001861">
    <property type="component" value="Unassembled WGS sequence"/>
</dbReference>
<proteinExistence type="predicted"/>
<protein>
    <submittedName>
        <fullName evidence="3">Uncharacterized protein</fullName>
    </submittedName>
</protein>
<dbReference type="GeneID" id="6012755"/>
<dbReference type="AlphaFoldDB" id="A8NTF4"/>
<keyword evidence="2" id="KW-0472">Membrane</keyword>
<dbReference type="InParanoid" id="A8NTF4"/>
<keyword evidence="2" id="KW-1133">Transmembrane helix</keyword>
<feature type="region of interest" description="Disordered" evidence="1">
    <location>
        <begin position="174"/>
        <end position="219"/>
    </location>
</feature>
<feature type="region of interest" description="Disordered" evidence="1">
    <location>
        <begin position="341"/>
        <end position="444"/>
    </location>
</feature>
<keyword evidence="4" id="KW-1185">Reference proteome</keyword>
<gene>
    <name evidence="3" type="ORF">CC1G_06300</name>
</gene>
<feature type="compositionally biased region" description="Polar residues" evidence="1">
    <location>
        <begin position="313"/>
        <end position="329"/>
    </location>
</feature>
<evidence type="ECO:0000313" key="3">
    <source>
        <dbReference type="EMBL" id="EAU85587.2"/>
    </source>
</evidence>
<feature type="compositionally biased region" description="Polar residues" evidence="1">
    <location>
        <begin position="346"/>
        <end position="358"/>
    </location>
</feature>
<sequence>MAERLVNIDDTDPSVVYSPPEAWTPQFICPDCRSADEVGIVEESAYNGTWTTVQPTFPQANITLEFAGIEATAFFTLFTNVHQITNSDLPTENVANIAFYVNETRVDPAPLPYNHWWYPDMPQDPFIPGLILMWRERLPPWRHTIRVEYTIDVDAGEPQVWLAFDRLEYTPVPGAVLPPPTSPRPPPVPSETSSSASSSTGHRPTESNRPITDLEPPSNSRDIPMILGLSVGLSIFSVLVLGAFLFWFYRRRKSRRQPPPPTANYVHPDSIDAEDVPPPRYREPRLTQVPTASTTTEFDPLNLYGGSSAGDPTLSSLHSPGSATTSSPVYYQKSSLGPLSSAVPLSASNYSPTRSGTDLSYVPHTPAPVSPSTSSGPASQYSSGKNEKTPLRFLVPSNPSEDDRSSIASRGAGRVQGPRSMAASTSMHVPRTRPPSYTSEGYRS</sequence>
<dbReference type="VEuPathDB" id="FungiDB:CC1G_06300"/>
<feature type="compositionally biased region" description="Pro residues" evidence="1">
    <location>
        <begin position="176"/>
        <end position="189"/>
    </location>
</feature>
<feature type="transmembrane region" description="Helical" evidence="2">
    <location>
        <begin position="225"/>
        <end position="249"/>
    </location>
</feature>
<feature type="compositionally biased region" description="Polar residues" evidence="1">
    <location>
        <begin position="288"/>
        <end position="297"/>
    </location>
</feature>
<evidence type="ECO:0000256" key="2">
    <source>
        <dbReference type="SAM" id="Phobius"/>
    </source>
</evidence>
<feature type="compositionally biased region" description="Polar residues" evidence="1">
    <location>
        <begin position="435"/>
        <end position="444"/>
    </location>
</feature>
<feature type="compositionally biased region" description="Polar residues" evidence="1">
    <location>
        <begin position="370"/>
        <end position="384"/>
    </location>
</feature>